<name>A0A7V1BQW5_9GAMM</name>
<dbReference type="InterPro" id="IPR029787">
    <property type="entry name" value="Nucleotide_cyclase"/>
</dbReference>
<proteinExistence type="predicted"/>
<dbReference type="SUPFAM" id="SSF55073">
    <property type="entry name" value="Nucleotide cyclase"/>
    <property type="match status" value="1"/>
</dbReference>
<dbReference type="Proteomes" id="UP000885703">
    <property type="component" value="Unassembled WGS sequence"/>
</dbReference>
<dbReference type="PROSITE" id="PS50887">
    <property type="entry name" value="GGDEF"/>
    <property type="match status" value="1"/>
</dbReference>
<comment type="cofactor">
    <cofactor evidence="1">
        <name>Mg(2+)</name>
        <dbReference type="ChEBI" id="CHEBI:18420"/>
    </cofactor>
</comment>
<dbReference type="SMART" id="SM00267">
    <property type="entry name" value="GGDEF"/>
    <property type="match status" value="1"/>
</dbReference>
<dbReference type="GO" id="GO:1902201">
    <property type="term" value="P:negative regulation of bacterial-type flagellum-dependent cell motility"/>
    <property type="evidence" value="ECO:0007669"/>
    <property type="project" value="TreeGrafter"/>
</dbReference>
<organism evidence="6">
    <name type="scientific">Halopseudomonas xinjiangensis</name>
    <dbReference type="NCBI Taxonomy" id="487184"/>
    <lineage>
        <taxon>Bacteria</taxon>
        <taxon>Pseudomonadati</taxon>
        <taxon>Pseudomonadota</taxon>
        <taxon>Gammaproteobacteria</taxon>
        <taxon>Pseudomonadales</taxon>
        <taxon>Pseudomonadaceae</taxon>
        <taxon>Halopseudomonas</taxon>
    </lineage>
</organism>
<feature type="domain" description="GGDEF" evidence="5">
    <location>
        <begin position="116"/>
        <end position="253"/>
    </location>
</feature>
<dbReference type="Pfam" id="PF07695">
    <property type="entry name" value="7TMR-DISM_7TM"/>
    <property type="match status" value="1"/>
</dbReference>
<protein>
    <recommendedName>
        <fullName evidence="3">diguanylate cyclase</fullName>
        <ecNumber evidence="3">2.7.7.65</ecNumber>
    </recommendedName>
</protein>
<dbReference type="InterPro" id="IPR050469">
    <property type="entry name" value="Diguanylate_Cyclase"/>
</dbReference>
<dbReference type="Pfam" id="PF00990">
    <property type="entry name" value="GGDEF"/>
    <property type="match status" value="1"/>
</dbReference>
<evidence type="ECO:0000313" key="6">
    <source>
        <dbReference type="EMBL" id="HDZ57727.1"/>
    </source>
</evidence>
<dbReference type="PANTHER" id="PTHR45138">
    <property type="entry name" value="REGULATORY COMPONENTS OF SENSORY TRANSDUCTION SYSTEM"/>
    <property type="match status" value="1"/>
</dbReference>
<dbReference type="GO" id="GO:0043709">
    <property type="term" value="P:cell adhesion involved in single-species biofilm formation"/>
    <property type="evidence" value="ECO:0007669"/>
    <property type="project" value="TreeGrafter"/>
</dbReference>
<dbReference type="Gene3D" id="3.30.70.270">
    <property type="match status" value="1"/>
</dbReference>
<evidence type="ECO:0000256" key="3">
    <source>
        <dbReference type="ARBA" id="ARBA00012528"/>
    </source>
</evidence>
<dbReference type="FunFam" id="3.30.70.270:FF:000001">
    <property type="entry name" value="Diguanylate cyclase domain protein"/>
    <property type="match status" value="1"/>
</dbReference>
<dbReference type="CDD" id="cd01949">
    <property type="entry name" value="GGDEF"/>
    <property type="match status" value="1"/>
</dbReference>
<dbReference type="GO" id="GO:0052621">
    <property type="term" value="F:diguanylate cyclase activity"/>
    <property type="evidence" value="ECO:0007669"/>
    <property type="project" value="UniProtKB-EC"/>
</dbReference>
<comment type="catalytic activity">
    <reaction evidence="4">
        <text>2 GTP = 3',3'-c-di-GMP + 2 diphosphate</text>
        <dbReference type="Rhea" id="RHEA:24898"/>
        <dbReference type="ChEBI" id="CHEBI:33019"/>
        <dbReference type="ChEBI" id="CHEBI:37565"/>
        <dbReference type="ChEBI" id="CHEBI:58805"/>
        <dbReference type="EC" id="2.7.7.65"/>
    </reaction>
</comment>
<evidence type="ECO:0000256" key="2">
    <source>
        <dbReference type="ARBA" id="ARBA00004533"/>
    </source>
</evidence>
<dbReference type="InterPro" id="IPR011623">
    <property type="entry name" value="7TMR_DISM_rcpt_extracell_dom1"/>
</dbReference>
<sequence length="261" mass="28876">MYALKTFHIIPSTVITEYGLQIGSALQMILLSFALADRMRLLKEEYARVEHEARTQLERRVVERTSALHSALSELESKNRILHELNTLDGLTGVHNRRFLDELLSKEWSRCHRQKCPLSVLIIDIDHFKLINDNHGHQCGDEALKQLAMIVQECIKRPGDAVCRYGGEEFVLVLPDTNANGAGHIAETVRSTVAATQIRAAEHNLTLTVSIGVGCVVPLDADEAGLSELIRAADAALYQAKTGGRNQVRVAQEAARLANPN</sequence>
<evidence type="ECO:0000256" key="1">
    <source>
        <dbReference type="ARBA" id="ARBA00001946"/>
    </source>
</evidence>
<dbReference type="AlphaFoldDB" id="A0A7V1BQW5"/>
<dbReference type="GO" id="GO:0005886">
    <property type="term" value="C:plasma membrane"/>
    <property type="evidence" value="ECO:0007669"/>
    <property type="project" value="UniProtKB-SubCell"/>
</dbReference>
<reference evidence="6" key="1">
    <citation type="journal article" date="2020" name="mSystems">
        <title>Genome- and Community-Level Interaction Insights into Carbon Utilization and Element Cycling Functions of Hydrothermarchaeota in Hydrothermal Sediment.</title>
        <authorList>
            <person name="Zhou Z."/>
            <person name="Liu Y."/>
            <person name="Xu W."/>
            <person name="Pan J."/>
            <person name="Luo Z.H."/>
            <person name="Li M."/>
        </authorList>
    </citation>
    <scope>NUCLEOTIDE SEQUENCE [LARGE SCALE GENOMIC DNA]</scope>
    <source>
        <strain evidence="6">HyVt-324</strain>
    </source>
</reference>
<dbReference type="EC" id="2.7.7.65" evidence="3"/>
<comment type="subcellular location">
    <subcellularLocation>
        <location evidence="2">Cell inner membrane</location>
    </subcellularLocation>
</comment>
<dbReference type="InterPro" id="IPR043128">
    <property type="entry name" value="Rev_trsase/Diguanyl_cyclase"/>
</dbReference>
<dbReference type="InterPro" id="IPR000160">
    <property type="entry name" value="GGDEF_dom"/>
</dbReference>
<evidence type="ECO:0000259" key="5">
    <source>
        <dbReference type="PROSITE" id="PS50887"/>
    </source>
</evidence>
<evidence type="ECO:0000256" key="4">
    <source>
        <dbReference type="ARBA" id="ARBA00034247"/>
    </source>
</evidence>
<dbReference type="NCBIfam" id="TIGR00254">
    <property type="entry name" value="GGDEF"/>
    <property type="match status" value="1"/>
</dbReference>
<gene>
    <name evidence="6" type="ORF">ENH64_14825</name>
</gene>
<dbReference type="EMBL" id="DRFO01000034">
    <property type="protein sequence ID" value="HDZ57727.1"/>
    <property type="molecule type" value="Genomic_DNA"/>
</dbReference>
<dbReference type="PANTHER" id="PTHR45138:SF9">
    <property type="entry name" value="DIGUANYLATE CYCLASE DGCM-RELATED"/>
    <property type="match status" value="1"/>
</dbReference>
<comment type="caution">
    <text evidence="6">The sequence shown here is derived from an EMBL/GenBank/DDBJ whole genome shotgun (WGS) entry which is preliminary data.</text>
</comment>
<accession>A0A7V1BQW5</accession>